<keyword evidence="3" id="KW-1185">Reference proteome</keyword>
<proteinExistence type="predicted"/>
<keyword evidence="1" id="KW-1133">Transmembrane helix</keyword>
<feature type="transmembrane region" description="Helical" evidence="1">
    <location>
        <begin position="179"/>
        <end position="205"/>
    </location>
</feature>
<protein>
    <submittedName>
        <fullName evidence="2">Uncharacterized protein</fullName>
    </submittedName>
</protein>
<evidence type="ECO:0000256" key="1">
    <source>
        <dbReference type="SAM" id="Phobius"/>
    </source>
</evidence>
<keyword evidence="1" id="KW-0472">Membrane</keyword>
<evidence type="ECO:0000313" key="2">
    <source>
        <dbReference type="EMBL" id="QWU99501.1"/>
    </source>
</evidence>
<dbReference type="RefSeq" id="WP_146421713.1">
    <property type="nucleotide sequence ID" value="NZ_CP076680.1"/>
</dbReference>
<keyword evidence="1" id="KW-0812">Transmembrane</keyword>
<feature type="transmembrane region" description="Helical" evidence="1">
    <location>
        <begin position="12"/>
        <end position="31"/>
    </location>
</feature>
<organism evidence="2 3">
    <name type="scientific">Francisella salimarina</name>
    <dbReference type="NCBI Taxonomy" id="2599927"/>
    <lineage>
        <taxon>Bacteria</taxon>
        <taxon>Pseudomonadati</taxon>
        <taxon>Pseudomonadota</taxon>
        <taxon>Gammaproteobacteria</taxon>
        <taxon>Thiotrichales</taxon>
        <taxon>Francisellaceae</taxon>
        <taxon>Francisella</taxon>
    </lineage>
</organism>
<dbReference type="KEGG" id="fsr:KQR59_01045"/>
<dbReference type="AlphaFoldDB" id="A0AAJ4NPQ3"/>
<dbReference type="Proteomes" id="UP000683421">
    <property type="component" value="Chromosome"/>
</dbReference>
<dbReference type="EMBL" id="CP076680">
    <property type="protein sequence ID" value="QWU99501.1"/>
    <property type="molecule type" value="Genomic_DNA"/>
</dbReference>
<feature type="transmembrane region" description="Helical" evidence="1">
    <location>
        <begin position="138"/>
        <end position="159"/>
    </location>
</feature>
<accession>A0AAJ4NPQ3</accession>
<sequence>MELFEFLIDPNYKLLLVIPVAILYYALNFLFGETEKVNVFSHHKIKDMAEIIEKINSTTDPIARAALYLQFKIDHKNFLKREFAIAPPRFRDIYLLNKLTEYLSFQEIKKLNKLKAVIFDNKNNTFYITPSLKILRKVITSFITFILLTLLAFLVLIVFDKIIYLNFEIKGSIKIMRYFYETMISIFMLLMYIKTLRSISLIIFLKKDFPKIITKLPENFNWKCPVRVNC</sequence>
<reference evidence="2 3" key="1">
    <citation type="submission" date="2021-06" db="EMBL/GenBank/DDBJ databases">
        <title>Ulceroglandular infection and bacteremia caused by Francisella salimarina in an immunocompromised patient, France.</title>
        <authorList>
            <person name="Hennebique A."/>
            <person name="Caspar Y."/>
            <person name="Maurin M."/>
            <person name="Boisset S."/>
            <person name="Pelloux I."/>
            <person name="Gallego-Hernanz M.P."/>
            <person name="Burucoa C."/>
            <person name="Cazenave-Roblot F."/>
            <person name="Plouzeau C."/>
            <person name="Rammaert B."/>
        </authorList>
    </citation>
    <scope>NUCLEOTIDE SEQUENCE [LARGE SCALE GENOMIC DNA]</scope>
    <source>
        <strain evidence="2 3">CHUGA-F75</strain>
    </source>
</reference>
<evidence type="ECO:0000313" key="3">
    <source>
        <dbReference type="Proteomes" id="UP000683421"/>
    </source>
</evidence>
<gene>
    <name evidence="2" type="ORF">KQR59_01045</name>
</gene>
<name>A0AAJ4NPQ3_9GAMM</name>